<gene>
    <name evidence="6" type="ORF">MSAN_02230100</name>
</gene>
<organism evidence="6 7">
    <name type="scientific">Mycena sanguinolenta</name>
    <dbReference type="NCBI Taxonomy" id="230812"/>
    <lineage>
        <taxon>Eukaryota</taxon>
        <taxon>Fungi</taxon>
        <taxon>Dikarya</taxon>
        <taxon>Basidiomycota</taxon>
        <taxon>Agaricomycotina</taxon>
        <taxon>Agaricomycetes</taxon>
        <taxon>Agaricomycetidae</taxon>
        <taxon>Agaricales</taxon>
        <taxon>Marasmiineae</taxon>
        <taxon>Mycenaceae</taxon>
        <taxon>Mycena</taxon>
    </lineage>
</organism>
<keyword evidence="4" id="KW-0456">Lyase</keyword>
<dbReference type="Gene3D" id="3.90.1590.10">
    <property type="entry name" value="glutathione-dependent formaldehyde- activating enzyme (gfa)"/>
    <property type="match status" value="1"/>
</dbReference>
<sequence>MTESSQTNVRKGSCFCGEVSFAVEGKPLFSLYCHCTQCQRADGAAFVPAIHYPPSAFAWTYAAENKPEEETLRGFTMYRCKKCRSCVATQMGDTQNWALRCTQLERDANGKIKNWDDVKPSCHIFYDTRVVDVADDLPKWEGFPNQSARVG</sequence>
<dbReference type="InterPro" id="IPR011057">
    <property type="entry name" value="Mss4-like_sf"/>
</dbReference>
<proteinExistence type="inferred from homology"/>
<evidence type="ECO:0000256" key="3">
    <source>
        <dbReference type="ARBA" id="ARBA00022833"/>
    </source>
</evidence>
<dbReference type="OrthoDB" id="9970124at2759"/>
<evidence type="ECO:0000313" key="6">
    <source>
        <dbReference type="EMBL" id="KAF7337568.1"/>
    </source>
</evidence>
<dbReference type="GO" id="GO:0046872">
    <property type="term" value="F:metal ion binding"/>
    <property type="evidence" value="ECO:0007669"/>
    <property type="project" value="UniProtKB-KW"/>
</dbReference>
<dbReference type="InterPro" id="IPR006913">
    <property type="entry name" value="CENP-V/GFA"/>
</dbReference>
<comment type="caution">
    <text evidence="6">The sequence shown here is derived from an EMBL/GenBank/DDBJ whole genome shotgun (WGS) entry which is preliminary data.</text>
</comment>
<dbReference type="AlphaFoldDB" id="A0A8H6XAN9"/>
<dbReference type="SUPFAM" id="SSF51316">
    <property type="entry name" value="Mss4-like"/>
    <property type="match status" value="1"/>
</dbReference>
<comment type="similarity">
    <text evidence="1">Belongs to the Gfa family.</text>
</comment>
<name>A0A8H6XAN9_9AGAR</name>
<evidence type="ECO:0000256" key="4">
    <source>
        <dbReference type="ARBA" id="ARBA00023239"/>
    </source>
</evidence>
<keyword evidence="7" id="KW-1185">Reference proteome</keyword>
<dbReference type="PANTHER" id="PTHR33337">
    <property type="entry name" value="GFA DOMAIN-CONTAINING PROTEIN"/>
    <property type="match status" value="1"/>
</dbReference>
<protein>
    <submittedName>
        <fullName evidence="6">GFA domain-containing protein</fullName>
    </submittedName>
</protein>
<dbReference type="Proteomes" id="UP000623467">
    <property type="component" value="Unassembled WGS sequence"/>
</dbReference>
<reference evidence="6" key="1">
    <citation type="submission" date="2020-05" db="EMBL/GenBank/DDBJ databases">
        <title>Mycena genomes resolve the evolution of fungal bioluminescence.</title>
        <authorList>
            <person name="Tsai I.J."/>
        </authorList>
    </citation>
    <scope>NUCLEOTIDE SEQUENCE</scope>
    <source>
        <strain evidence="6">160909Yilan</strain>
    </source>
</reference>
<evidence type="ECO:0000313" key="7">
    <source>
        <dbReference type="Proteomes" id="UP000623467"/>
    </source>
</evidence>
<accession>A0A8H6XAN9</accession>
<dbReference type="GO" id="GO:0016846">
    <property type="term" value="F:carbon-sulfur lyase activity"/>
    <property type="evidence" value="ECO:0007669"/>
    <property type="project" value="InterPro"/>
</dbReference>
<keyword evidence="3" id="KW-0862">Zinc</keyword>
<evidence type="ECO:0000256" key="2">
    <source>
        <dbReference type="ARBA" id="ARBA00022723"/>
    </source>
</evidence>
<dbReference type="PANTHER" id="PTHR33337:SF40">
    <property type="entry name" value="CENP-V_GFA DOMAIN-CONTAINING PROTEIN-RELATED"/>
    <property type="match status" value="1"/>
</dbReference>
<dbReference type="EMBL" id="JACAZH010000033">
    <property type="protein sequence ID" value="KAF7337568.1"/>
    <property type="molecule type" value="Genomic_DNA"/>
</dbReference>
<feature type="domain" description="CENP-V/GFA" evidence="5">
    <location>
        <begin position="10"/>
        <end position="116"/>
    </location>
</feature>
<evidence type="ECO:0000259" key="5">
    <source>
        <dbReference type="PROSITE" id="PS51891"/>
    </source>
</evidence>
<dbReference type="PROSITE" id="PS51891">
    <property type="entry name" value="CENP_V_GFA"/>
    <property type="match status" value="1"/>
</dbReference>
<keyword evidence="2" id="KW-0479">Metal-binding</keyword>
<evidence type="ECO:0000256" key="1">
    <source>
        <dbReference type="ARBA" id="ARBA00005495"/>
    </source>
</evidence>
<dbReference type="Pfam" id="PF04828">
    <property type="entry name" value="GFA"/>
    <property type="match status" value="1"/>
</dbReference>